<feature type="transmembrane region" description="Helical" evidence="1">
    <location>
        <begin position="34"/>
        <end position="51"/>
    </location>
</feature>
<evidence type="ECO:0000256" key="1">
    <source>
        <dbReference type="SAM" id="Phobius"/>
    </source>
</evidence>
<proteinExistence type="predicted"/>
<feature type="transmembrane region" description="Helical" evidence="1">
    <location>
        <begin position="7"/>
        <end position="28"/>
    </location>
</feature>
<dbReference type="EMBL" id="JADIKJ010000040">
    <property type="protein sequence ID" value="MFK2902232.1"/>
    <property type="molecule type" value="Genomic_DNA"/>
</dbReference>
<reference evidence="2 3" key="1">
    <citation type="submission" date="2020-10" db="EMBL/GenBank/DDBJ databases">
        <title>Phylogeny of dyella-like bacteria.</title>
        <authorList>
            <person name="Fu J."/>
        </authorList>
    </citation>
    <scope>NUCLEOTIDE SEQUENCE [LARGE SCALE GENOMIC DNA]</scope>
    <source>
        <strain evidence="2 3">JP1</strain>
    </source>
</reference>
<protein>
    <submittedName>
        <fullName evidence="2">Uncharacterized protein</fullName>
    </submittedName>
</protein>
<accession>A0ABW8JM91</accession>
<feature type="transmembrane region" description="Helical" evidence="1">
    <location>
        <begin position="97"/>
        <end position="118"/>
    </location>
</feature>
<evidence type="ECO:0000313" key="2">
    <source>
        <dbReference type="EMBL" id="MFK2902232.1"/>
    </source>
</evidence>
<organism evidence="2 3">
    <name type="scientific">Dyella jejuensis</name>
    <dbReference type="NCBI Taxonomy" id="1432009"/>
    <lineage>
        <taxon>Bacteria</taxon>
        <taxon>Pseudomonadati</taxon>
        <taxon>Pseudomonadota</taxon>
        <taxon>Gammaproteobacteria</taxon>
        <taxon>Lysobacterales</taxon>
        <taxon>Rhodanobacteraceae</taxon>
        <taxon>Dyella</taxon>
    </lineage>
</organism>
<evidence type="ECO:0000313" key="3">
    <source>
        <dbReference type="Proteomes" id="UP001620461"/>
    </source>
</evidence>
<dbReference type="RefSeq" id="WP_404549367.1">
    <property type="nucleotide sequence ID" value="NZ_JADIKJ010000040.1"/>
</dbReference>
<name>A0ABW8JM91_9GAMM</name>
<keyword evidence="1" id="KW-0812">Transmembrane</keyword>
<keyword evidence="1" id="KW-1133">Transmembrane helix</keyword>
<comment type="caution">
    <text evidence="2">The sequence shown here is derived from an EMBL/GenBank/DDBJ whole genome shotgun (WGS) entry which is preliminary data.</text>
</comment>
<feature type="transmembrane region" description="Helical" evidence="1">
    <location>
        <begin position="63"/>
        <end position="85"/>
    </location>
</feature>
<sequence>MAHDLSRIGILALISSSPTVIIFISAGLAEGGPFVAIHAISYIVSVFLMIYMARNRRFENSIYLILFVFTTIAATMSARFAISLFGNGLARLGKIDFIFLVSSGTFSLLSIWHLIYLYNIYDKDLTALKIYGWISVAMIGVISLIIIMIPPLPMII</sequence>
<dbReference type="Proteomes" id="UP001620461">
    <property type="component" value="Unassembled WGS sequence"/>
</dbReference>
<keyword evidence="3" id="KW-1185">Reference proteome</keyword>
<gene>
    <name evidence="2" type="ORF">ISP15_18035</name>
</gene>
<feature type="transmembrane region" description="Helical" evidence="1">
    <location>
        <begin position="130"/>
        <end position="149"/>
    </location>
</feature>
<keyword evidence="1" id="KW-0472">Membrane</keyword>